<accession>A0A1N7SV31</accession>
<comment type="caution">
    <text evidence="1">The sequence shown here is derived from an EMBL/GenBank/DDBJ whole genome shotgun (WGS) entry which is preliminary data.</text>
</comment>
<reference evidence="1" key="1">
    <citation type="submission" date="2016-12" db="EMBL/GenBank/DDBJ databases">
        <authorList>
            <person name="Moulin L."/>
        </authorList>
    </citation>
    <scope>NUCLEOTIDE SEQUENCE [LARGE SCALE GENOMIC DNA]</scope>
    <source>
        <strain evidence="1">STM 7183</strain>
    </source>
</reference>
<evidence type="ECO:0000313" key="2">
    <source>
        <dbReference type="Proteomes" id="UP000195569"/>
    </source>
</evidence>
<evidence type="ECO:0000313" key="1">
    <source>
        <dbReference type="EMBL" id="SIT51218.1"/>
    </source>
</evidence>
<keyword evidence="2" id="KW-1185">Reference proteome</keyword>
<sequence length="63" mass="6730">MVAVSNHGGTWARPAIVETMAAPEDAGHPRAGPTEAIPVGRYNRSIALRRREIASRAAIQPAR</sequence>
<dbReference type="EMBL" id="CYGY02000111">
    <property type="protein sequence ID" value="SIT51218.1"/>
    <property type="molecule type" value="Genomic_DNA"/>
</dbReference>
<gene>
    <name evidence="1" type="ORF">BN2476_1110008</name>
</gene>
<protein>
    <submittedName>
        <fullName evidence="1">Uncharacterized protein</fullName>
    </submittedName>
</protein>
<organism evidence="1 2">
    <name type="scientific">Paraburkholderia piptadeniae</name>
    <dbReference type="NCBI Taxonomy" id="1701573"/>
    <lineage>
        <taxon>Bacteria</taxon>
        <taxon>Pseudomonadati</taxon>
        <taxon>Pseudomonadota</taxon>
        <taxon>Betaproteobacteria</taxon>
        <taxon>Burkholderiales</taxon>
        <taxon>Burkholderiaceae</taxon>
        <taxon>Paraburkholderia</taxon>
    </lineage>
</organism>
<name>A0A1N7SV31_9BURK</name>
<proteinExistence type="predicted"/>
<dbReference type="Proteomes" id="UP000195569">
    <property type="component" value="Unassembled WGS sequence"/>
</dbReference>
<dbReference type="AlphaFoldDB" id="A0A1N7SV31"/>